<feature type="signal peptide" evidence="5">
    <location>
        <begin position="1"/>
        <end position="32"/>
    </location>
</feature>
<keyword evidence="2 4" id="KW-0813">Transport</keyword>
<dbReference type="InterPro" id="IPR006128">
    <property type="entry name" value="Lipoprotein_PsaA-like"/>
</dbReference>
<dbReference type="InterPro" id="IPR050492">
    <property type="entry name" value="Bact_metal-bind_prot9"/>
</dbReference>
<dbReference type="PANTHER" id="PTHR42953">
    <property type="entry name" value="HIGH-AFFINITY ZINC UPTAKE SYSTEM PROTEIN ZNUA-RELATED"/>
    <property type="match status" value="1"/>
</dbReference>
<dbReference type="InterPro" id="IPR006129">
    <property type="entry name" value="AdhesinB"/>
</dbReference>
<feature type="chain" id="PRO_5046203428" evidence="5">
    <location>
        <begin position="33"/>
        <end position="315"/>
    </location>
</feature>
<dbReference type="RefSeq" id="WP_345717856.1">
    <property type="nucleotide sequence ID" value="NZ_BAABFP010000007.1"/>
</dbReference>
<sequence length="315" mass="33347">MMRSRPLAAAGTALLALAGLLALSACSGDAAAHSPRADGRLHVTASFYPLQFITQRIGGDAVRVSSLTRPGAEPHDLELTPRDVAHLQDSDLVVYLSGFQPAVDDGIAAAGPPATFDAAPSADLNLTFTPIEDGAKKQNEAGSTDPHFWLDPVRLSAVATALEASMARLRPDDAPAFARNLTALRAELAALDADYRRGLSACANPDLVTSHNAFGYLAQRYDLRQVPITGLSPEAEPQPRELADVVDFVEANHVRTIYYETLVSPAVAETVARETGAAAAVLDPIEGLTAESAGTTYFEVMRANLANLRHGQPCR</sequence>
<evidence type="ECO:0000256" key="3">
    <source>
        <dbReference type="ARBA" id="ARBA00022729"/>
    </source>
</evidence>
<reference evidence="7" key="1">
    <citation type="journal article" date="2019" name="Int. J. Syst. Evol. Microbiol.">
        <title>The Global Catalogue of Microorganisms (GCM) 10K type strain sequencing project: providing services to taxonomists for standard genome sequencing and annotation.</title>
        <authorList>
            <consortium name="The Broad Institute Genomics Platform"/>
            <consortium name="The Broad Institute Genome Sequencing Center for Infectious Disease"/>
            <person name="Wu L."/>
            <person name="Ma J."/>
        </authorList>
    </citation>
    <scope>NUCLEOTIDE SEQUENCE [LARGE SCALE GENOMIC DNA]</scope>
    <source>
        <strain evidence="7">KACC 14249</strain>
    </source>
</reference>
<evidence type="ECO:0000256" key="4">
    <source>
        <dbReference type="RuleBase" id="RU003512"/>
    </source>
</evidence>
<dbReference type="PRINTS" id="PR00690">
    <property type="entry name" value="ADHESNFAMILY"/>
</dbReference>
<evidence type="ECO:0000256" key="1">
    <source>
        <dbReference type="ARBA" id="ARBA00011028"/>
    </source>
</evidence>
<organism evidence="6 7">
    <name type="scientific">Angustibacter luteus</name>
    <dbReference type="NCBI Taxonomy" id="658456"/>
    <lineage>
        <taxon>Bacteria</taxon>
        <taxon>Bacillati</taxon>
        <taxon>Actinomycetota</taxon>
        <taxon>Actinomycetes</taxon>
        <taxon>Kineosporiales</taxon>
        <taxon>Kineosporiaceae</taxon>
    </lineage>
</organism>
<dbReference type="PANTHER" id="PTHR42953:SF3">
    <property type="entry name" value="HIGH-AFFINITY ZINC UPTAKE SYSTEM PROTEIN ZNUA"/>
    <property type="match status" value="1"/>
</dbReference>
<comment type="similarity">
    <text evidence="1 4">Belongs to the bacterial solute-binding protein 9 family.</text>
</comment>
<dbReference type="Proteomes" id="UP001596189">
    <property type="component" value="Unassembled WGS sequence"/>
</dbReference>
<evidence type="ECO:0000313" key="6">
    <source>
        <dbReference type="EMBL" id="MFC6009341.1"/>
    </source>
</evidence>
<dbReference type="Pfam" id="PF01297">
    <property type="entry name" value="ZnuA"/>
    <property type="match status" value="1"/>
</dbReference>
<keyword evidence="7" id="KW-1185">Reference proteome</keyword>
<protein>
    <submittedName>
        <fullName evidence="6">Metal ABC transporter substrate-binding protein</fullName>
    </submittedName>
</protein>
<dbReference type="InterPro" id="IPR006127">
    <property type="entry name" value="ZnuA-like"/>
</dbReference>
<name>A0ABW1JIY1_9ACTN</name>
<evidence type="ECO:0000256" key="5">
    <source>
        <dbReference type="SAM" id="SignalP"/>
    </source>
</evidence>
<dbReference type="EMBL" id="JBHSRD010000008">
    <property type="protein sequence ID" value="MFC6009341.1"/>
    <property type="molecule type" value="Genomic_DNA"/>
</dbReference>
<dbReference type="Gene3D" id="3.40.50.1980">
    <property type="entry name" value="Nitrogenase molybdenum iron protein domain"/>
    <property type="match status" value="2"/>
</dbReference>
<evidence type="ECO:0000256" key="2">
    <source>
        <dbReference type="ARBA" id="ARBA00022448"/>
    </source>
</evidence>
<gene>
    <name evidence="6" type="ORF">ACFQDO_19595</name>
</gene>
<accession>A0ABW1JIY1</accession>
<proteinExistence type="inferred from homology"/>
<keyword evidence="3 5" id="KW-0732">Signal</keyword>
<dbReference type="PROSITE" id="PS51257">
    <property type="entry name" value="PROKAR_LIPOPROTEIN"/>
    <property type="match status" value="1"/>
</dbReference>
<dbReference type="PRINTS" id="PR00691">
    <property type="entry name" value="ADHESINB"/>
</dbReference>
<dbReference type="SUPFAM" id="SSF53807">
    <property type="entry name" value="Helical backbone' metal receptor"/>
    <property type="match status" value="1"/>
</dbReference>
<evidence type="ECO:0000313" key="7">
    <source>
        <dbReference type="Proteomes" id="UP001596189"/>
    </source>
</evidence>
<comment type="caution">
    <text evidence="6">The sequence shown here is derived from an EMBL/GenBank/DDBJ whole genome shotgun (WGS) entry which is preliminary data.</text>
</comment>